<name>A0AAV3WQ96_9LACT</name>
<dbReference type="Proteomes" id="UP000887127">
    <property type="component" value="Unassembled WGS sequence"/>
</dbReference>
<feature type="transmembrane region" description="Helical" evidence="1">
    <location>
        <begin position="7"/>
        <end position="27"/>
    </location>
</feature>
<evidence type="ECO:0008006" key="4">
    <source>
        <dbReference type="Google" id="ProtNLM"/>
    </source>
</evidence>
<reference evidence="2" key="1">
    <citation type="submission" date="2019-08" db="EMBL/GenBank/DDBJ databases">
        <title>Marinilactibacillus psychrotolerans M13-2T whole genome sequencing project.</title>
        <authorList>
            <person name="Ishikawa M."/>
            <person name="Suzuki T."/>
            <person name="Matsutani M."/>
        </authorList>
    </citation>
    <scope>NUCLEOTIDE SEQUENCE</scope>
    <source>
        <strain evidence="2">M13-2T</strain>
    </source>
</reference>
<dbReference type="EMBL" id="BKBI01000005">
    <property type="protein sequence ID" value="GEQ35392.1"/>
    <property type="molecule type" value="Genomic_DNA"/>
</dbReference>
<keyword evidence="1" id="KW-1133">Transmembrane helix</keyword>
<evidence type="ECO:0000313" key="3">
    <source>
        <dbReference type="Proteomes" id="UP000887127"/>
    </source>
</evidence>
<dbReference type="AlphaFoldDB" id="A0AAV3WQ96"/>
<dbReference type="GeneID" id="96912251"/>
<protein>
    <recommendedName>
        <fullName evidence="4">DUF4064 domain-containing protein</fullName>
    </recommendedName>
</protein>
<evidence type="ECO:0000256" key="1">
    <source>
        <dbReference type="SAM" id="Phobius"/>
    </source>
</evidence>
<feature type="transmembrane region" description="Helical" evidence="1">
    <location>
        <begin position="71"/>
        <end position="97"/>
    </location>
</feature>
<comment type="caution">
    <text evidence="2">The sequence shown here is derived from an EMBL/GenBank/DDBJ whole genome shotgun (WGS) entry which is preliminary data.</text>
</comment>
<dbReference type="RefSeq" id="WP_091763133.1">
    <property type="nucleotide sequence ID" value="NZ_BJVX01000023.1"/>
</dbReference>
<keyword evidence="1" id="KW-0812">Transmembrane</keyword>
<accession>A0AAV3WQ96</accession>
<proteinExistence type="predicted"/>
<gene>
    <name evidence="2" type="ORF">M132T_09000</name>
</gene>
<keyword evidence="1" id="KW-0472">Membrane</keyword>
<feature type="transmembrane region" description="Helical" evidence="1">
    <location>
        <begin position="33"/>
        <end position="59"/>
    </location>
</feature>
<sequence length="100" mass="11244">MNTRKSTAALGIIDFLFIGIYAVYLLSPINLGYYPIGIVQMILLITALVLLLICGINLFKDKKKDKWTDYIPIGLLIFGYLTSIGVIGLSLLFWWVAFIL</sequence>
<evidence type="ECO:0000313" key="2">
    <source>
        <dbReference type="EMBL" id="GEQ35392.1"/>
    </source>
</evidence>
<organism evidence="2 3">
    <name type="scientific">Marinilactibacillus psychrotolerans</name>
    <dbReference type="NCBI Taxonomy" id="191770"/>
    <lineage>
        <taxon>Bacteria</taxon>
        <taxon>Bacillati</taxon>
        <taxon>Bacillota</taxon>
        <taxon>Bacilli</taxon>
        <taxon>Lactobacillales</taxon>
        <taxon>Carnobacteriaceae</taxon>
        <taxon>Marinilactibacillus</taxon>
    </lineage>
</organism>